<dbReference type="EMBL" id="JAXOJX010000006">
    <property type="protein sequence ID" value="MDZ5456127.1"/>
    <property type="molecule type" value="Genomic_DNA"/>
</dbReference>
<accession>A0ABU5IB20</accession>
<dbReference type="Pfam" id="PF00582">
    <property type="entry name" value="Usp"/>
    <property type="match status" value="1"/>
</dbReference>
<dbReference type="CDD" id="cd00293">
    <property type="entry name" value="USP-like"/>
    <property type="match status" value="1"/>
</dbReference>
<keyword evidence="3" id="KW-0067">ATP-binding</keyword>
<dbReference type="PANTHER" id="PTHR46268">
    <property type="entry name" value="STRESS RESPONSE PROTEIN NHAX"/>
    <property type="match status" value="1"/>
</dbReference>
<evidence type="ECO:0000313" key="6">
    <source>
        <dbReference type="Proteomes" id="UP001293718"/>
    </source>
</evidence>
<sequence length="155" mass="16210">MYPRILVPVDGSDASVRALREAAALGRALGSALVLLHVVDTYQLLLAKATQAGFDEAREALLARGQALLQACGQQAGQSGVACDTVLREVMSSRVSAAIVDEATRQDCSLIVMGTHGRNGRTRLLLGSDAERVVHAALVPVLLVQQDRADGPAVG</sequence>
<evidence type="ECO:0000256" key="2">
    <source>
        <dbReference type="ARBA" id="ARBA00022741"/>
    </source>
</evidence>
<dbReference type="InterPro" id="IPR006016">
    <property type="entry name" value="UspA"/>
</dbReference>
<dbReference type="Proteomes" id="UP001293718">
    <property type="component" value="Unassembled WGS sequence"/>
</dbReference>
<dbReference type="InterPro" id="IPR014729">
    <property type="entry name" value="Rossmann-like_a/b/a_fold"/>
</dbReference>
<keyword evidence="2" id="KW-0547">Nucleotide-binding</keyword>
<comment type="similarity">
    <text evidence="1">Belongs to the universal stress protein A family.</text>
</comment>
<proteinExistence type="inferred from homology"/>
<dbReference type="RefSeq" id="WP_322464771.1">
    <property type="nucleotide sequence ID" value="NZ_JAXOJX010000006.1"/>
</dbReference>
<evidence type="ECO:0000259" key="4">
    <source>
        <dbReference type="Pfam" id="PF00582"/>
    </source>
</evidence>
<evidence type="ECO:0000256" key="3">
    <source>
        <dbReference type="ARBA" id="ARBA00022840"/>
    </source>
</evidence>
<feature type="domain" description="UspA" evidence="4">
    <location>
        <begin position="1"/>
        <end position="144"/>
    </location>
</feature>
<dbReference type="InterPro" id="IPR006015">
    <property type="entry name" value="Universal_stress_UspA"/>
</dbReference>
<evidence type="ECO:0000313" key="5">
    <source>
        <dbReference type="EMBL" id="MDZ5456127.1"/>
    </source>
</evidence>
<organism evidence="5 6">
    <name type="scientific">Azohydromonas lata</name>
    <dbReference type="NCBI Taxonomy" id="45677"/>
    <lineage>
        <taxon>Bacteria</taxon>
        <taxon>Pseudomonadati</taxon>
        <taxon>Pseudomonadota</taxon>
        <taxon>Betaproteobacteria</taxon>
        <taxon>Burkholderiales</taxon>
        <taxon>Sphaerotilaceae</taxon>
        <taxon>Azohydromonas</taxon>
    </lineage>
</organism>
<dbReference type="SUPFAM" id="SSF52402">
    <property type="entry name" value="Adenine nucleotide alpha hydrolases-like"/>
    <property type="match status" value="1"/>
</dbReference>
<dbReference type="PRINTS" id="PR01438">
    <property type="entry name" value="UNVRSLSTRESS"/>
</dbReference>
<gene>
    <name evidence="5" type="ORF">SM757_06035</name>
</gene>
<dbReference type="Gene3D" id="3.40.50.620">
    <property type="entry name" value="HUPs"/>
    <property type="match status" value="1"/>
</dbReference>
<dbReference type="PANTHER" id="PTHR46268:SF27">
    <property type="entry name" value="UNIVERSAL STRESS PROTEIN RV2623"/>
    <property type="match status" value="1"/>
</dbReference>
<comment type="caution">
    <text evidence="5">The sequence shown here is derived from an EMBL/GenBank/DDBJ whole genome shotgun (WGS) entry which is preliminary data.</text>
</comment>
<keyword evidence="6" id="KW-1185">Reference proteome</keyword>
<reference evidence="5 6" key="1">
    <citation type="submission" date="2023-11" db="EMBL/GenBank/DDBJ databases">
        <title>Draft genome of Azohydromonas lata strain H1 (DSM1123), a polyhydroxyalkanoate producer.</title>
        <authorList>
            <person name="Traversa D."/>
            <person name="D'Addabbo P."/>
            <person name="Pazzani C."/>
            <person name="Manzari C."/>
            <person name="Chiara M."/>
            <person name="Scrascia M."/>
        </authorList>
    </citation>
    <scope>NUCLEOTIDE SEQUENCE [LARGE SCALE GENOMIC DNA]</scope>
    <source>
        <strain evidence="5 6">H1</strain>
    </source>
</reference>
<name>A0ABU5IB20_9BURK</name>
<evidence type="ECO:0000256" key="1">
    <source>
        <dbReference type="ARBA" id="ARBA00008791"/>
    </source>
</evidence>
<protein>
    <submittedName>
        <fullName evidence="5">Universal stress protein</fullName>
    </submittedName>
</protein>